<dbReference type="GO" id="GO:0016646">
    <property type="term" value="F:oxidoreductase activity, acting on the CH-NH group of donors, NAD or NADP as acceptor"/>
    <property type="evidence" value="ECO:0007669"/>
    <property type="project" value="TreeGrafter"/>
</dbReference>
<dbReference type="Gene3D" id="3.40.50.720">
    <property type="entry name" value="NAD(P)-binding Rossmann-like Domain"/>
    <property type="match status" value="1"/>
</dbReference>
<sequence>MKLVLFGATGMVGSRVLAEARARGHEVVAVARDVSTVDGEARGGSVFDAAFVDEVAAGADVLVCAISPRVAPEGTVSEAGVLLLDAARKAGARLAVVGGAGSLELPPGTQVLDAHTVPEEYRAESLAYRELLELLRDKGNSVDWTYLSPAQLIMPGERTGEFRLGGDVLLVNDAGESRISAEDFAVALVDEIENPAHTGRRFTVAY</sequence>
<organism evidence="2 3">
    <name type="scientific">Herbihabitans rhizosphaerae</name>
    <dbReference type="NCBI Taxonomy" id="1872711"/>
    <lineage>
        <taxon>Bacteria</taxon>
        <taxon>Bacillati</taxon>
        <taxon>Actinomycetota</taxon>
        <taxon>Actinomycetes</taxon>
        <taxon>Pseudonocardiales</taxon>
        <taxon>Pseudonocardiaceae</taxon>
        <taxon>Herbihabitans</taxon>
    </lineage>
</organism>
<dbReference type="AlphaFoldDB" id="A0A4Q7KWY9"/>
<feature type="domain" description="NAD(P)-binding" evidence="1">
    <location>
        <begin position="7"/>
        <end position="195"/>
    </location>
</feature>
<dbReference type="InterPro" id="IPR016040">
    <property type="entry name" value="NAD(P)-bd_dom"/>
</dbReference>
<dbReference type="PANTHER" id="PTHR43355">
    <property type="entry name" value="FLAVIN REDUCTASE (NADPH)"/>
    <property type="match status" value="1"/>
</dbReference>
<reference evidence="2 3" key="1">
    <citation type="submission" date="2019-02" db="EMBL/GenBank/DDBJ databases">
        <title>Genomic Encyclopedia of Type Strains, Phase IV (KMG-IV): sequencing the most valuable type-strain genomes for metagenomic binning, comparative biology and taxonomic classification.</title>
        <authorList>
            <person name="Goeker M."/>
        </authorList>
    </citation>
    <scope>NUCLEOTIDE SEQUENCE [LARGE SCALE GENOMIC DNA]</scope>
    <source>
        <strain evidence="2 3">DSM 101727</strain>
    </source>
</reference>
<comment type="caution">
    <text evidence="2">The sequence shown here is derived from an EMBL/GenBank/DDBJ whole genome shotgun (WGS) entry which is preliminary data.</text>
</comment>
<dbReference type="Proteomes" id="UP000294257">
    <property type="component" value="Unassembled WGS sequence"/>
</dbReference>
<keyword evidence="3" id="KW-1185">Reference proteome</keyword>
<gene>
    <name evidence="2" type="ORF">EV193_103114</name>
</gene>
<dbReference type="Pfam" id="PF13460">
    <property type="entry name" value="NAD_binding_10"/>
    <property type="match status" value="1"/>
</dbReference>
<protein>
    <recommendedName>
        <fullName evidence="1">NAD(P)-binding domain-containing protein</fullName>
    </recommendedName>
</protein>
<dbReference type="PANTHER" id="PTHR43355:SF2">
    <property type="entry name" value="FLAVIN REDUCTASE (NADPH)"/>
    <property type="match status" value="1"/>
</dbReference>
<proteinExistence type="predicted"/>
<dbReference type="RefSeq" id="WP_165401311.1">
    <property type="nucleotide sequence ID" value="NZ_SGWQ01000003.1"/>
</dbReference>
<dbReference type="InterPro" id="IPR051606">
    <property type="entry name" value="Polyketide_Oxido-like"/>
</dbReference>
<dbReference type="InterPro" id="IPR036291">
    <property type="entry name" value="NAD(P)-bd_dom_sf"/>
</dbReference>
<dbReference type="EMBL" id="SGWQ01000003">
    <property type="protein sequence ID" value="RZS40800.1"/>
    <property type="molecule type" value="Genomic_DNA"/>
</dbReference>
<evidence type="ECO:0000313" key="3">
    <source>
        <dbReference type="Proteomes" id="UP000294257"/>
    </source>
</evidence>
<evidence type="ECO:0000313" key="2">
    <source>
        <dbReference type="EMBL" id="RZS40800.1"/>
    </source>
</evidence>
<evidence type="ECO:0000259" key="1">
    <source>
        <dbReference type="Pfam" id="PF13460"/>
    </source>
</evidence>
<dbReference type="SUPFAM" id="SSF51735">
    <property type="entry name" value="NAD(P)-binding Rossmann-fold domains"/>
    <property type="match status" value="1"/>
</dbReference>
<name>A0A4Q7KWY9_9PSEU</name>
<accession>A0A4Q7KWY9</accession>